<name>A0A6J4JY72_9PROT</name>
<feature type="non-terminal residue" evidence="2">
    <location>
        <position position="1"/>
    </location>
</feature>
<feature type="compositionally biased region" description="Basic residues" evidence="1">
    <location>
        <begin position="110"/>
        <end position="131"/>
    </location>
</feature>
<dbReference type="EMBL" id="CADCTG010000372">
    <property type="protein sequence ID" value="CAA9290742.1"/>
    <property type="molecule type" value="Genomic_DNA"/>
</dbReference>
<feature type="region of interest" description="Disordered" evidence="1">
    <location>
        <begin position="1"/>
        <end position="145"/>
    </location>
</feature>
<dbReference type="AlphaFoldDB" id="A0A6J4JY72"/>
<gene>
    <name evidence="2" type="ORF">AVDCRST_MAG08-4564</name>
</gene>
<sequence length="145" mass="16089">ASLGEGPTGRTQQGRASGNLRDHALDRRLRLRAHRQRPDGAQPARGRDRLGHRRGAARGDAARRPAGPLHEPQSGGVPGAGERGRAAHRRLLRRGGGPGGEPDRRQERRRDRHLRRRRRRRKRGVPRHGPARPRAADRAAPAARL</sequence>
<evidence type="ECO:0000313" key="2">
    <source>
        <dbReference type="EMBL" id="CAA9290742.1"/>
    </source>
</evidence>
<evidence type="ECO:0000256" key="1">
    <source>
        <dbReference type="SAM" id="MobiDB-lite"/>
    </source>
</evidence>
<proteinExistence type="predicted"/>
<reference evidence="2" key="1">
    <citation type="submission" date="2020-02" db="EMBL/GenBank/DDBJ databases">
        <authorList>
            <person name="Meier V. D."/>
        </authorList>
    </citation>
    <scope>NUCLEOTIDE SEQUENCE</scope>
    <source>
        <strain evidence="2">AVDCRST_MAG08</strain>
    </source>
</reference>
<feature type="non-terminal residue" evidence="2">
    <location>
        <position position="145"/>
    </location>
</feature>
<protein>
    <submittedName>
        <fullName evidence="2">Periplasmic aromatic aldehyde oxidoreductase, molybdenum binding subunit YagR</fullName>
    </submittedName>
</protein>
<organism evidence="2">
    <name type="scientific">uncultured Acetobacteraceae bacterium</name>
    <dbReference type="NCBI Taxonomy" id="169975"/>
    <lineage>
        <taxon>Bacteria</taxon>
        <taxon>Pseudomonadati</taxon>
        <taxon>Pseudomonadota</taxon>
        <taxon>Alphaproteobacteria</taxon>
        <taxon>Acetobacterales</taxon>
        <taxon>Acetobacteraceae</taxon>
        <taxon>environmental samples</taxon>
    </lineage>
</organism>
<accession>A0A6J4JY72</accession>